<dbReference type="Proteomes" id="UP000694255">
    <property type="component" value="Unassembled WGS sequence"/>
</dbReference>
<reference evidence="9 10" key="1">
    <citation type="journal article" date="2021" name="DNA Res.">
        <title>Genome analysis of Candida subhashii reveals its hybrid nature and dual mitochondrial genome conformations.</title>
        <authorList>
            <person name="Mixao V."/>
            <person name="Hegedusova E."/>
            <person name="Saus E."/>
            <person name="Pryszcz L.P."/>
            <person name="Cillingova A."/>
            <person name="Nosek J."/>
            <person name="Gabaldon T."/>
        </authorList>
    </citation>
    <scope>NUCLEOTIDE SEQUENCE [LARGE SCALE GENOMIC DNA]</scope>
    <source>
        <strain evidence="9 10">CBS 10753</strain>
    </source>
</reference>
<dbReference type="PROSITE" id="PS50089">
    <property type="entry name" value="ZF_RING_2"/>
    <property type="match status" value="1"/>
</dbReference>
<dbReference type="Pfam" id="PF12678">
    <property type="entry name" value="zf-rbx1"/>
    <property type="match status" value="1"/>
</dbReference>
<dbReference type="GO" id="GO:0005737">
    <property type="term" value="C:cytoplasm"/>
    <property type="evidence" value="ECO:0007669"/>
    <property type="project" value="TreeGrafter"/>
</dbReference>
<accession>A0A8J5QKT2</accession>
<evidence type="ECO:0000256" key="7">
    <source>
        <dbReference type="SAM" id="MobiDB-lite"/>
    </source>
</evidence>
<evidence type="ECO:0000256" key="2">
    <source>
        <dbReference type="ARBA" id="ARBA00022723"/>
    </source>
</evidence>
<evidence type="ECO:0000256" key="6">
    <source>
        <dbReference type="PROSITE-ProRule" id="PRU00175"/>
    </source>
</evidence>
<keyword evidence="5" id="KW-0862">Zinc</keyword>
<proteinExistence type="predicted"/>
<dbReference type="PANTHER" id="PTHR15710">
    <property type="entry name" value="E3 UBIQUITIN-PROTEIN LIGASE PRAJA"/>
    <property type="match status" value="1"/>
</dbReference>
<feature type="compositionally biased region" description="Low complexity" evidence="7">
    <location>
        <begin position="332"/>
        <end position="342"/>
    </location>
</feature>
<protein>
    <recommendedName>
        <fullName evidence="8">RING-type domain-containing protein</fullName>
    </recommendedName>
</protein>
<dbReference type="GO" id="GO:0051603">
    <property type="term" value="P:proteolysis involved in protein catabolic process"/>
    <property type="evidence" value="ECO:0007669"/>
    <property type="project" value="UniProtKB-ARBA"/>
</dbReference>
<evidence type="ECO:0000313" key="10">
    <source>
        <dbReference type="Proteomes" id="UP000694255"/>
    </source>
</evidence>
<evidence type="ECO:0000256" key="4">
    <source>
        <dbReference type="ARBA" id="ARBA00022786"/>
    </source>
</evidence>
<feature type="compositionally biased region" description="Polar residues" evidence="7">
    <location>
        <begin position="343"/>
        <end position="362"/>
    </location>
</feature>
<dbReference type="UniPathway" id="UPA00143"/>
<keyword evidence="10" id="KW-1185">Reference proteome</keyword>
<organism evidence="9 10">
    <name type="scientific">[Candida] subhashii</name>
    <dbReference type="NCBI Taxonomy" id="561895"/>
    <lineage>
        <taxon>Eukaryota</taxon>
        <taxon>Fungi</taxon>
        <taxon>Dikarya</taxon>
        <taxon>Ascomycota</taxon>
        <taxon>Saccharomycotina</taxon>
        <taxon>Pichiomycetes</taxon>
        <taxon>Debaryomycetaceae</taxon>
        <taxon>Spathaspora</taxon>
    </lineage>
</organism>
<dbReference type="InterPro" id="IPR001841">
    <property type="entry name" value="Znf_RING"/>
</dbReference>
<feature type="compositionally biased region" description="Basic and acidic residues" evidence="7">
    <location>
        <begin position="417"/>
        <end position="431"/>
    </location>
</feature>
<comment type="caution">
    <text evidence="9">The sequence shown here is derived from an EMBL/GenBank/DDBJ whole genome shotgun (WGS) entry which is preliminary data.</text>
</comment>
<dbReference type="RefSeq" id="XP_049264190.1">
    <property type="nucleotide sequence ID" value="XM_049406279.1"/>
</dbReference>
<gene>
    <name evidence="9" type="ORF">J8A68_002519</name>
</gene>
<dbReference type="OrthoDB" id="8062037at2759"/>
<name>A0A8J5QKT2_9ASCO</name>
<dbReference type="EMBL" id="JAGSYN010000112">
    <property type="protein sequence ID" value="KAG7663958.1"/>
    <property type="molecule type" value="Genomic_DNA"/>
</dbReference>
<feature type="region of interest" description="Disordered" evidence="7">
    <location>
        <begin position="314"/>
        <end position="449"/>
    </location>
</feature>
<dbReference type="AlphaFoldDB" id="A0A8J5QKT2"/>
<evidence type="ECO:0000259" key="8">
    <source>
        <dbReference type="PROSITE" id="PS50089"/>
    </source>
</evidence>
<sequence>MDPISILGGAVIDIDGNGPPGDFPGWLREIVDRALGTNAFHSKPRSASDEAIASLVRVNPHELEEKDCPICFDPYEIKETEVEEEETENPYLHTKQVYDQLISEDKILMEKLNSYGINLESMESRSRFCDPAMFFPTDYTGSHYSRFPQCNLSTLQKVTLEDQFPDYEDQDKIKEDKDDRIKQFKKDGHIAVKMPECDHIFGMSCIVEWLKSNVSCPLCRKEVDAKDESPAIKKETRLNQITRSNFNNRDAALFHIRKHSTDVFNPFKRPFNPSITPVTDSYMPQDWVTPSTQSRVRVRDPEIVVPKRFPFPDPIPLTRAIPISRFHRRTRSQPSTTPQQTPGTASSNASGTRRVNFSPHTTNIDDLHDESSGSESSASSLLNSTVTSPTVESDGNARNNTLSFMQRLHNRLSRNRGNQEEEHRGGPDRTRRNGGNGRRHPYSREPSDD</sequence>
<comment type="pathway">
    <text evidence="1">Protein modification; protein ubiquitination.</text>
</comment>
<dbReference type="GO" id="GO:0008270">
    <property type="term" value="F:zinc ion binding"/>
    <property type="evidence" value="ECO:0007669"/>
    <property type="project" value="UniProtKB-KW"/>
</dbReference>
<dbReference type="PANTHER" id="PTHR15710:SF243">
    <property type="entry name" value="E3 UBIQUITIN-PROTEIN LIGASE PRAJA-2 ISOFORM X1"/>
    <property type="match status" value="1"/>
</dbReference>
<evidence type="ECO:0000256" key="5">
    <source>
        <dbReference type="ARBA" id="ARBA00022833"/>
    </source>
</evidence>
<feature type="domain" description="RING-type" evidence="8">
    <location>
        <begin position="196"/>
        <end position="220"/>
    </location>
</feature>
<keyword evidence="4" id="KW-0833">Ubl conjugation pathway</keyword>
<dbReference type="GeneID" id="73469320"/>
<dbReference type="GO" id="GO:0061630">
    <property type="term" value="F:ubiquitin protein ligase activity"/>
    <property type="evidence" value="ECO:0007669"/>
    <property type="project" value="TreeGrafter"/>
</dbReference>
<dbReference type="InterPro" id="IPR024766">
    <property type="entry name" value="Znf_RING_H2"/>
</dbReference>
<dbReference type="GO" id="GO:0016567">
    <property type="term" value="P:protein ubiquitination"/>
    <property type="evidence" value="ECO:0007669"/>
    <property type="project" value="UniProtKB-UniPathway"/>
</dbReference>
<evidence type="ECO:0000256" key="3">
    <source>
        <dbReference type="ARBA" id="ARBA00022771"/>
    </source>
</evidence>
<keyword evidence="2" id="KW-0479">Metal-binding</keyword>
<keyword evidence="3 6" id="KW-0863">Zinc-finger</keyword>
<feature type="compositionally biased region" description="Low complexity" evidence="7">
    <location>
        <begin position="373"/>
        <end position="388"/>
    </location>
</feature>
<feature type="compositionally biased region" description="Polar residues" evidence="7">
    <location>
        <begin position="389"/>
        <end position="404"/>
    </location>
</feature>
<evidence type="ECO:0000256" key="1">
    <source>
        <dbReference type="ARBA" id="ARBA00004906"/>
    </source>
</evidence>
<evidence type="ECO:0000313" key="9">
    <source>
        <dbReference type="EMBL" id="KAG7663958.1"/>
    </source>
</evidence>